<feature type="compositionally biased region" description="Polar residues" evidence="1">
    <location>
        <begin position="1"/>
        <end position="13"/>
    </location>
</feature>
<accession>A0A158DWJ2</accession>
<comment type="caution">
    <text evidence="2">The sequence shown here is derived from an EMBL/GenBank/DDBJ whole genome shotgun (WGS) entry which is preliminary data.</text>
</comment>
<sequence length="167" mass="18856">MRKGMQTNIGDTGNQEEDGNQPMGTPYEKDVVAWAEEQAALLRAGKLASIDIEHIAEEIEDVGKSEQREFASRMAVLLAHLLKWKFQPGRRGTSWSNTIRTQRGAIERRLRKTPSLRPMLADEDWIADMWGDASQLAANEMEIGIAELPEVCPWLMEDVLDVGFYPD</sequence>
<dbReference type="Gene3D" id="1.20.1220.20">
    <property type="entry name" value="Uncharcterised protein PF01724"/>
    <property type="match status" value="1"/>
</dbReference>
<organism evidence="2 3">
    <name type="scientific">Caballeronia calidae</name>
    <dbReference type="NCBI Taxonomy" id="1777139"/>
    <lineage>
        <taxon>Bacteria</taxon>
        <taxon>Pseudomonadati</taxon>
        <taxon>Pseudomonadota</taxon>
        <taxon>Betaproteobacteria</taxon>
        <taxon>Burkholderiales</taxon>
        <taxon>Burkholderiaceae</taxon>
        <taxon>Caballeronia</taxon>
    </lineage>
</organism>
<feature type="region of interest" description="Disordered" evidence="1">
    <location>
        <begin position="1"/>
        <end position="25"/>
    </location>
</feature>
<protein>
    <recommendedName>
        <fullName evidence="4">DUF29 domain-containing protein</fullName>
    </recommendedName>
</protein>
<dbReference type="InterPro" id="IPR002636">
    <property type="entry name" value="DUF29"/>
</dbReference>
<gene>
    <name evidence="2" type="ORF">AWB78_05720</name>
</gene>
<name>A0A158DWJ2_9BURK</name>
<proteinExistence type="predicted"/>
<evidence type="ECO:0000313" key="3">
    <source>
        <dbReference type="Proteomes" id="UP000071859"/>
    </source>
</evidence>
<reference evidence="2" key="1">
    <citation type="submission" date="2016-01" db="EMBL/GenBank/DDBJ databases">
        <authorList>
            <person name="Peeters C."/>
        </authorList>
    </citation>
    <scope>NUCLEOTIDE SEQUENCE</scope>
    <source>
        <strain evidence="2">LMG 29321</strain>
    </source>
</reference>
<evidence type="ECO:0008006" key="4">
    <source>
        <dbReference type="Google" id="ProtNLM"/>
    </source>
</evidence>
<dbReference type="Pfam" id="PF01724">
    <property type="entry name" value="DUF29"/>
    <property type="match status" value="1"/>
</dbReference>
<evidence type="ECO:0000256" key="1">
    <source>
        <dbReference type="SAM" id="MobiDB-lite"/>
    </source>
</evidence>
<evidence type="ECO:0000313" key="2">
    <source>
        <dbReference type="EMBL" id="SAK98903.1"/>
    </source>
</evidence>
<keyword evidence="3" id="KW-1185">Reference proteome</keyword>
<dbReference type="PANTHER" id="PTHR34235">
    <property type="entry name" value="SLR1203 PROTEIN-RELATED"/>
    <property type="match status" value="1"/>
</dbReference>
<dbReference type="EMBL" id="FCOX02000038">
    <property type="protein sequence ID" value="SAK98903.1"/>
    <property type="molecule type" value="Genomic_DNA"/>
</dbReference>
<dbReference type="Proteomes" id="UP000071859">
    <property type="component" value="Unassembled WGS sequence"/>
</dbReference>
<dbReference type="AlphaFoldDB" id="A0A158DWJ2"/>